<dbReference type="RefSeq" id="WP_004722098.1">
    <property type="nucleotide sequence ID" value="NZ_AP014630.1"/>
</dbReference>
<dbReference type="GeneID" id="67743328"/>
<evidence type="ECO:0000313" key="1">
    <source>
        <dbReference type="EMBL" id="MCF0263636.1"/>
    </source>
</evidence>
<accession>A0A077KZ66</accession>
<reference evidence="1" key="1">
    <citation type="submission" date="2021-07" db="EMBL/GenBank/DDBJ databases">
        <authorList>
            <person name="Fernandez M."/>
            <person name="Pereira P."/>
            <person name="Torres Tejerizo G.A."/>
            <person name="Gonzalez P."/>
            <person name="Agostini E."/>
        </authorList>
    </citation>
    <scope>NUCLEOTIDE SEQUENCE</scope>
    <source>
        <strain evidence="1">SFC 500-1A</strain>
    </source>
</reference>
<comment type="caution">
    <text evidence="1">The sequence shown here is derived from an EMBL/GenBank/DDBJ whole genome shotgun (WGS) entry which is preliminary data.</text>
</comment>
<gene>
    <name evidence="1" type="ORF">KW868_04030</name>
</gene>
<dbReference type="AlphaFoldDB" id="A0A077KZ66"/>
<organism evidence="1 2">
    <name type="scientific">Acinetobacter guillouiae</name>
    <name type="common">Acinetobacter genomosp. 11</name>
    <dbReference type="NCBI Taxonomy" id="106649"/>
    <lineage>
        <taxon>Bacteria</taxon>
        <taxon>Pseudomonadati</taxon>
        <taxon>Pseudomonadota</taxon>
        <taxon>Gammaproteobacteria</taxon>
        <taxon>Moraxellales</taxon>
        <taxon>Moraxellaceae</taxon>
        <taxon>Acinetobacter</taxon>
    </lineage>
</organism>
<dbReference type="Proteomes" id="UP000887320">
    <property type="component" value="Unassembled WGS sequence"/>
</dbReference>
<evidence type="ECO:0000313" key="2">
    <source>
        <dbReference type="Proteomes" id="UP000887320"/>
    </source>
</evidence>
<proteinExistence type="predicted"/>
<protein>
    <submittedName>
        <fullName evidence="1">Transposase</fullName>
    </submittedName>
</protein>
<sequence length="73" mass="8327">MNILNGWTIASAVNGDEIRVKIVPLKRQQSNRTGMSWVEVGKKIELESGDDRQFNIDGSSFYLNQNQLYRIAI</sequence>
<name>A0A077KZ66_ACIGI</name>
<dbReference type="EMBL" id="JAHWXT010000001">
    <property type="protein sequence ID" value="MCF0263636.1"/>
    <property type="molecule type" value="Genomic_DNA"/>
</dbReference>
<dbReference type="KEGG" id="agu:AS4_12080"/>